<name>A0A0A8ZCZ6_ARUDO</name>
<organism evidence="1">
    <name type="scientific">Arundo donax</name>
    <name type="common">Giant reed</name>
    <name type="synonym">Donax arundinaceus</name>
    <dbReference type="NCBI Taxonomy" id="35708"/>
    <lineage>
        <taxon>Eukaryota</taxon>
        <taxon>Viridiplantae</taxon>
        <taxon>Streptophyta</taxon>
        <taxon>Embryophyta</taxon>
        <taxon>Tracheophyta</taxon>
        <taxon>Spermatophyta</taxon>
        <taxon>Magnoliopsida</taxon>
        <taxon>Liliopsida</taxon>
        <taxon>Poales</taxon>
        <taxon>Poaceae</taxon>
        <taxon>PACMAD clade</taxon>
        <taxon>Arundinoideae</taxon>
        <taxon>Arundineae</taxon>
        <taxon>Arundo</taxon>
    </lineage>
</organism>
<accession>A0A0A8ZCZ6</accession>
<dbReference type="AlphaFoldDB" id="A0A0A8ZCZ6"/>
<protein>
    <submittedName>
        <fullName evidence="1">Uncharacterized protein</fullName>
    </submittedName>
</protein>
<sequence>MTQVIDIRCRGKKIQCDMENFGENGTMVLVSRCLPVAIRFDLLKNN</sequence>
<proteinExistence type="predicted"/>
<reference evidence="1" key="1">
    <citation type="submission" date="2014-09" db="EMBL/GenBank/DDBJ databases">
        <authorList>
            <person name="Magalhaes I.L.F."/>
            <person name="Oliveira U."/>
            <person name="Santos F.R."/>
            <person name="Vidigal T.H.D.A."/>
            <person name="Brescovit A.D."/>
            <person name="Santos A.J."/>
        </authorList>
    </citation>
    <scope>NUCLEOTIDE SEQUENCE</scope>
    <source>
        <tissue evidence="1">Shoot tissue taken approximately 20 cm above the soil surface</tissue>
    </source>
</reference>
<dbReference type="EMBL" id="GBRH01262347">
    <property type="protein sequence ID" value="JAD35548.1"/>
    <property type="molecule type" value="Transcribed_RNA"/>
</dbReference>
<reference evidence="1" key="2">
    <citation type="journal article" date="2015" name="Data Brief">
        <title>Shoot transcriptome of the giant reed, Arundo donax.</title>
        <authorList>
            <person name="Barrero R.A."/>
            <person name="Guerrero F.D."/>
            <person name="Moolhuijzen P."/>
            <person name="Goolsby J.A."/>
            <person name="Tidwell J."/>
            <person name="Bellgard S.E."/>
            <person name="Bellgard M.I."/>
        </authorList>
    </citation>
    <scope>NUCLEOTIDE SEQUENCE</scope>
    <source>
        <tissue evidence="1">Shoot tissue taken approximately 20 cm above the soil surface</tissue>
    </source>
</reference>
<evidence type="ECO:0000313" key="1">
    <source>
        <dbReference type="EMBL" id="JAD35548.1"/>
    </source>
</evidence>